<organism evidence="2 3">
    <name type="scientific">Datura stramonium</name>
    <name type="common">Jimsonweed</name>
    <name type="synonym">Common thornapple</name>
    <dbReference type="NCBI Taxonomy" id="4076"/>
    <lineage>
        <taxon>Eukaryota</taxon>
        <taxon>Viridiplantae</taxon>
        <taxon>Streptophyta</taxon>
        <taxon>Embryophyta</taxon>
        <taxon>Tracheophyta</taxon>
        <taxon>Spermatophyta</taxon>
        <taxon>Magnoliopsida</taxon>
        <taxon>eudicotyledons</taxon>
        <taxon>Gunneridae</taxon>
        <taxon>Pentapetalae</taxon>
        <taxon>asterids</taxon>
        <taxon>lamiids</taxon>
        <taxon>Solanales</taxon>
        <taxon>Solanaceae</taxon>
        <taxon>Solanoideae</taxon>
        <taxon>Datureae</taxon>
        <taxon>Datura</taxon>
    </lineage>
</organism>
<dbReference type="EMBL" id="JACEIK010001785">
    <property type="protein sequence ID" value="MCD7472154.1"/>
    <property type="molecule type" value="Genomic_DNA"/>
</dbReference>
<comment type="caution">
    <text evidence="2">The sequence shown here is derived from an EMBL/GenBank/DDBJ whole genome shotgun (WGS) entry which is preliminary data.</text>
</comment>
<evidence type="ECO:0000256" key="1">
    <source>
        <dbReference type="SAM" id="MobiDB-lite"/>
    </source>
</evidence>
<evidence type="ECO:0000313" key="3">
    <source>
        <dbReference type="Proteomes" id="UP000823775"/>
    </source>
</evidence>
<keyword evidence="3" id="KW-1185">Reference proteome</keyword>
<evidence type="ECO:0000313" key="2">
    <source>
        <dbReference type="EMBL" id="MCD7472154.1"/>
    </source>
</evidence>
<proteinExistence type="predicted"/>
<feature type="region of interest" description="Disordered" evidence="1">
    <location>
        <begin position="63"/>
        <end position="93"/>
    </location>
</feature>
<reference evidence="2 3" key="1">
    <citation type="journal article" date="2021" name="BMC Genomics">
        <title>Datura genome reveals duplications of psychoactive alkaloid biosynthetic genes and high mutation rate following tissue culture.</title>
        <authorList>
            <person name="Rajewski A."/>
            <person name="Carter-House D."/>
            <person name="Stajich J."/>
            <person name="Litt A."/>
        </authorList>
    </citation>
    <scope>NUCLEOTIDE SEQUENCE [LARGE SCALE GENOMIC DNA]</scope>
    <source>
        <strain evidence="2">AR-01</strain>
    </source>
</reference>
<protein>
    <submittedName>
        <fullName evidence="2">Uncharacterized protein</fullName>
    </submittedName>
</protein>
<accession>A0ABS8TKU0</accession>
<feature type="non-terminal residue" evidence="2">
    <location>
        <position position="1"/>
    </location>
</feature>
<name>A0ABS8TKU0_DATST</name>
<sequence>ECDACGKSLWEQVYKRGIERAEVENRAGCWEPTVPALSGRYGCAQYTLRQLYGRQRQHCVAKQGRRAAHPAAVPWPRDTPRISAMGGASPHRP</sequence>
<gene>
    <name evidence="2" type="ORF">HAX54_013153</name>
</gene>
<dbReference type="Proteomes" id="UP000823775">
    <property type="component" value="Unassembled WGS sequence"/>
</dbReference>